<evidence type="ECO:0000313" key="1">
    <source>
        <dbReference type="EMBL" id="EJW77919.1"/>
    </source>
</evidence>
<evidence type="ECO:0000313" key="2">
    <source>
        <dbReference type="Proteomes" id="UP000004810"/>
    </source>
</evidence>
<sequence>ESETECLLNCRTFIPLSILYEIVIPIGWTVELSNIAESNPLENCRTEPMQTN</sequence>
<dbReference type="EMBL" id="ADBV01007199">
    <property type="protein sequence ID" value="EJW77919.1"/>
    <property type="molecule type" value="Genomic_DNA"/>
</dbReference>
<dbReference type="Proteomes" id="UP000004810">
    <property type="component" value="Unassembled WGS sequence"/>
</dbReference>
<proteinExistence type="predicted"/>
<gene>
    <name evidence="1" type="ORF">WUBG_11171</name>
</gene>
<comment type="caution">
    <text evidence="1">The sequence shown here is derived from an EMBL/GenBank/DDBJ whole genome shotgun (WGS) entry which is preliminary data.</text>
</comment>
<name>J9ERM5_WUCBA</name>
<organism evidence="1 2">
    <name type="scientific">Wuchereria bancrofti</name>
    <dbReference type="NCBI Taxonomy" id="6293"/>
    <lineage>
        <taxon>Eukaryota</taxon>
        <taxon>Metazoa</taxon>
        <taxon>Ecdysozoa</taxon>
        <taxon>Nematoda</taxon>
        <taxon>Chromadorea</taxon>
        <taxon>Rhabditida</taxon>
        <taxon>Spirurina</taxon>
        <taxon>Spiruromorpha</taxon>
        <taxon>Filarioidea</taxon>
        <taxon>Onchocercidae</taxon>
        <taxon>Wuchereria</taxon>
    </lineage>
</organism>
<feature type="non-terminal residue" evidence="1">
    <location>
        <position position="1"/>
    </location>
</feature>
<reference evidence="2" key="1">
    <citation type="submission" date="2012-08" db="EMBL/GenBank/DDBJ databases">
        <title>The Genome Sequence of Wuchereria bancrofti.</title>
        <authorList>
            <person name="Nutman T.B."/>
            <person name="Fink D.L."/>
            <person name="Russ C."/>
            <person name="Young S."/>
            <person name="Zeng Q."/>
            <person name="Koehrsen M."/>
            <person name="Alvarado L."/>
            <person name="Berlin A."/>
            <person name="Chapman S.B."/>
            <person name="Chen Z."/>
            <person name="Freedman E."/>
            <person name="Gellesch M."/>
            <person name="Goldberg J."/>
            <person name="Griggs A."/>
            <person name="Gujja S."/>
            <person name="Heilman E.R."/>
            <person name="Heiman D."/>
            <person name="Hepburn T."/>
            <person name="Howarth C."/>
            <person name="Jen D."/>
            <person name="Larson L."/>
            <person name="Lewis B."/>
            <person name="Mehta T."/>
            <person name="Park D."/>
            <person name="Pearson M."/>
            <person name="Roberts A."/>
            <person name="Saif S."/>
            <person name="Shea T."/>
            <person name="Shenoy N."/>
            <person name="Sisk P."/>
            <person name="Stolte C."/>
            <person name="Sykes S."/>
            <person name="Walk T."/>
            <person name="White J."/>
            <person name="Yandava C."/>
            <person name="Haas B."/>
            <person name="Henn M.R."/>
            <person name="Nusbaum C."/>
            <person name="Birren B."/>
        </authorList>
    </citation>
    <scope>NUCLEOTIDE SEQUENCE [LARGE SCALE GENOMIC DNA]</scope>
    <source>
        <strain evidence="2">NA</strain>
    </source>
</reference>
<protein>
    <submittedName>
        <fullName evidence="1">Uncharacterized protein</fullName>
    </submittedName>
</protein>
<accession>J9ERM5</accession>
<dbReference type="AlphaFoldDB" id="J9ERM5"/>